<dbReference type="PANTHER" id="PTHR30265">
    <property type="entry name" value="RHO-INTERACTING TRANSCRIPTION TERMINATION FACTOR NUSG"/>
    <property type="match status" value="1"/>
</dbReference>
<evidence type="ECO:0000259" key="8">
    <source>
        <dbReference type="SMART" id="SM00738"/>
    </source>
</evidence>
<dbReference type="InterPro" id="IPR014722">
    <property type="entry name" value="Rib_uL2_dom2"/>
</dbReference>
<comment type="caution">
    <text evidence="10">The sequence shown here is derived from an EMBL/GenBank/DDBJ whole genome shotgun (WGS) entry which is preliminary data.</text>
</comment>
<evidence type="ECO:0000256" key="5">
    <source>
        <dbReference type="HAMAP-Rule" id="MF_00948"/>
    </source>
</evidence>
<dbReference type="PANTHER" id="PTHR30265:SF2">
    <property type="entry name" value="TRANSCRIPTION TERMINATION_ANTITERMINATION PROTEIN NUSG"/>
    <property type="match status" value="1"/>
</dbReference>
<dbReference type="InterPro" id="IPR006645">
    <property type="entry name" value="NGN-like_dom"/>
</dbReference>
<dbReference type="GO" id="GO:0006354">
    <property type="term" value="P:DNA-templated transcription elongation"/>
    <property type="evidence" value="ECO:0007669"/>
    <property type="project" value="UniProtKB-UniRule"/>
</dbReference>
<keyword evidence="4 5" id="KW-0804">Transcription</keyword>
<dbReference type="InterPro" id="IPR036735">
    <property type="entry name" value="NGN_dom_sf"/>
</dbReference>
<evidence type="ECO:0000256" key="3">
    <source>
        <dbReference type="ARBA" id="ARBA00023015"/>
    </source>
</evidence>
<keyword evidence="11" id="KW-1185">Reference proteome</keyword>
<reference evidence="10 11" key="1">
    <citation type="submission" date="2019-08" db="EMBL/GenBank/DDBJ databases">
        <title>In-depth cultivation of the pig gut microbiome towards novel bacterial diversity and tailored functional studies.</title>
        <authorList>
            <person name="Wylensek D."/>
            <person name="Hitch T.C.A."/>
            <person name="Clavel T."/>
        </authorList>
    </citation>
    <scope>NUCLEOTIDE SEQUENCE [LARGE SCALE GENOMIC DNA]</scope>
    <source>
        <strain evidence="10 11">NM-380-WT-3C1</strain>
    </source>
</reference>
<dbReference type="InterPro" id="IPR008991">
    <property type="entry name" value="Translation_prot_SH3-like_sf"/>
</dbReference>
<comment type="similarity">
    <text evidence="5 7">Belongs to the NusG family.</text>
</comment>
<dbReference type="RefSeq" id="WP_154424363.1">
    <property type="nucleotide sequence ID" value="NZ_JAQYGB010000055.1"/>
</dbReference>
<accession>A0A7X2PBK6</accession>
<dbReference type="Proteomes" id="UP000460549">
    <property type="component" value="Unassembled WGS sequence"/>
</dbReference>
<dbReference type="HAMAP" id="MF_00948">
    <property type="entry name" value="NusG"/>
    <property type="match status" value="1"/>
</dbReference>
<dbReference type="Gene3D" id="2.30.30.30">
    <property type="match status" value="1"/>
</dbReference>
<dbReference type="InterPro" id="IPR005824">
    <property type="entry name" value="KOW"/>
</dbReference>
<dbReference type="PRINTS" id="PR00338">
    <property type="entry name" value="NUSGTNSCPFCT"/>
</dbReference>
<feature type="domain" description="NusG-like N-terminal" evidence="8">
    <location>
        <begin position="2"/>
        <end position="118"/>
    </location>
</feature>
<dbReference type="Gene3D" id="3.30.70.940">
    <property type="entry name" value="NusG, N-terminal domain"/>
    <property type="match status" value="1"/>
</dbReference>
<keyword evidence="2 5" id="KW-0889">Transcription antitermination</keyword>
<dbReference type="GO" id="GO:0006353">
    <property type="term" value="P:DNA-templated transcription termination"/>
    <property type="evidence" value="ECO:0007669"/>
    <property type="project" value="UniProtKB-UniRule"/>
</dbReference>
<organism evidence="10 11">
    <name type="scientific">Bullifex porci</name>
    <dbReference type="NCBI Taxonomy" id="2606638"/>
    <lineage>
        <taxon>Bacteria</taxon>
        <taxon>Pseudomonadati</taxon>
        <taxon>Spirochaetota</taxon>
        <taxon>Spirochaetia</taxon>
        <taxon>Spirochaetales</taxon>
        <taxon>Spirochaetaceae</taxon>
        <taxon>Bullifex</taxon>
    </lineage>
</organism>
<dbReference type="GO" id="GO:0005829">
    <property type="term" value="C:cytosol"/>
    <property type="evidence" value="ECO:0007669"/>
    <property type="project" value="UniProtKB-ARBA"/>
</dbReference>
<evidence type="ECO:0000259" key="9">
    <source>
        <dbReference type="SMART" id="SM00739"/>
    </source>
</evidence>
<name>A0A7X2PBK6_9SPIO</name>
<evidence type="ECO:0000256" key="7">
    <source>
        <dbReference type="RuleBase" id="RU000538"/>
    </source>
</evidence>
<dbReference type="AlphaFoldDB" id="A0A7X2PBK6"/>
<dbReference type="InterPro" id="IPR015869">
    <property type="entry name" value="Transcrpt_antiterm_NusG_bac_CS"/>
</dbReference>
<dbReference type="NCBIfam" id="TIGR00922">
    <property type="entry name" value="nusG"/>
    <property type="match status" value="1"/>
</dbReference>
<evidence type="ECO:0000313" key="10">
    <source>
        <dbReference type="EMBL" id="MSU05463.1"/>
    </source>
</evidence>
<dbReference type="EMBL" id="VUNN01000002">
    <property type="protein sequence ID" value="MSU05463.1"/>
    <property type="molecule type" value="Genomic_DNA"/>
</dbReference>
<dbReference type="PROSITE" id="PS01014">
    <property type="entry name" value="NUSG"/>
    <property type="match status" value="1"/>
</dbReference>
<dbReference type="SMART" id="SM00739">
    <property type="entry name" value="KOW"/>
    <property type="match status" value="1"/>
</dbReference>
<dbReference type="InterPro" id="IPR043425">
    <property type="entry name" value="NusG-like"/>
</dbReference>
<proteinExistence type="inferred from homology"/>
<dbReference type="CDD" id="cd06091">
    <property type="entry name" value="KOW_NusG"/>
    <property type="match status" value="1"/>
</dbReference>
<feature type="domain" description="KOW" evidence="9">
    <location>
        <begin position="132"/>
        <end position="159"/>
    </location>
</feature>
<protein>
    <recommendedName>
        <fullName evidence="5 6">Transcription termination/antitermination protein NusG</fullName>
    </recommendedName>
</protein>
<dbReference type="Pfam" id="PF00467">
    <property type="entry name" value="KOW"/>
    <property type="match status" value="1"/>
</dbReference>
<sequence>MAKGWYIVHTYSGYEQKIQRTIMKLREMDDDFALIVTDVKVPMETVTEIKDGKKKEVKHKLLPGYILVEIDFPEDATWKNTYSKIKRIQGVTGFVSAMDGRKPQPLSAAEMKDIMQKTGEVPTEKVFKPKQNFQVGEEVKIVDGPFESFSGTIEEIDSVKNKLRVSVQIFGRSTPVEVEFLQVEKVVL</sequence>
<evidence type="ECO:0000256" key="1">
    <source>
        <dbReference type="ARBA" id="ARBA00022472"/>
    </source>
</evidence>
<evidence type="ECO:0000256" key="4">
    <source>
        <dbReference type="ARBA" id="ARBA00023163"/>
    </source>
</evidence>
<dbReference type="FunFam" id="2.30.30.30:FF:000002">
    <property type="entry name" value="Transcription termination/antitermination factor NusG"/>
    <property type="match status" value="1"/>
</dbReference>
<dbReference type="InterPro" id="IPR047050">
    <property type="entry name" value="NGN"/>
</dbReference>
<dbReference type="SMART" id="SM00738">
    <property type="entry name" value="NGN"/>
    <property type="match status" value="1"/>
</dbReference>
<keyword evidence="3 5" id="KW-0805">Transcription regulation</keyword>
<evidence type="ECO:0000256" key="6">
    <source>
        <dbReference type="NCBIfam" id="TIGR00922"/>
    </source>
</evidence>
<dbReference type="GO" id="GO:0032784">
    <property type="term" value="P:regulation of DNA-templated transcription elongation"/>
    <property type="evidence" value="ECO:0007669"/>
    <property type="project" value="InterPro"/>
</dbReference>
<dbReference type="SUPFAM" id="SSF82679">
    <property type="entry name" value="N-utilization substance G protein NusG, N-terminal domain"/>
    <property type="match status" value="1"/>
</dbReference>
<dbReference type="CDD" id="cd09891">
    <property type="entry name" value="NGN_Bact_1"/>
    <property type="match status" value="1"/>
</dbReference>
<evidence type="ECO:0000313" key="11">
    <source>
        <dbReference type="Proteomes" id="UP000460549"/>
    </source>
</evidence>
<evidence type="ECO:0000256" key="2">
    <source>
        <dbReference type="ARBA" id="ARBA00022814"/>
    </source>
</evidence>
<comment type="function">
    <text evidence="5 7">Participates in transcription elongation, termination and antitermination.</text>
</comment>
<dbReference type="InterPro" id="IPR001062">
    <property type="entry name" value="Transcrpt_antiterm_NusG"/>
</dbReference>
<gene>
    <name evidence="5 10" type="primary">nusG</name>
    <name evidence="10" type="ORF">FYJ80_01525</name>
</gene>
<keyword evidence="1 5" id="KW-0806">Transcription termination</keyword>
<dbReference type="GO" id="GO:0031564">
    <property type="term" value="P:transcription antitermination"/>
    <property type="evidence" value="ECO:0007669"/>
    <property type="project" value="UniProtKB-UniRule"/>
</dbReference>
<dbReference type="SUPFAM" id="SSF50104">
    <property type="entry name" value="Translation proteins SH3-like domain"/>
    <property type="match status" value="1"/>
</dbReference>
<dbReference type="Pfam" id="PF02357">
    <property type="entry name" value="NusG"/>
    <property type="match status" value="1"/>
</dbReference>